<evidence type="ECO:0000313" key="1">
    <source>
        <dbReference type="EMBL" id="PSR20714.1"/>
    </source>
</evidence>
<name>A0A2T2WEQ8_SULTH</name>
<accession>A0A2T2WEQ8</accession>
<gene>
    <name evidence="1" type="ORF">C7B47_17805</name>
</gene>
<dbReference type="Proteomes" id="UP000242705">
    <property type="component" value="Unassembled WGS sequence"/>
</dbReference>
<dbReference type="AlphaFoldDB" id="A0A2T2WEQ8"/>
<reference evidence="1 2" key="1">
    <citation type="journal article" date="2014" name="BMC Genomics">
        <title>Comparison of environmental and isolate Sulfobacillus genomes reveals diverse carbon, sulfur, nitrogen, and hydrogen metabolisms.</title>
        <authorList>
            <person name="Justice N.B."/>
            <person name="Norman A."/>
            <person name="Brown C.T."/>
            <person name="Singh A."/>
            <person name="Thomas B.C."/>
            <person name="Banfield J.F."/>
        </authorList>
    </citation>
    <scope>NUCLEOTIDE SEQUENCE [LARGE SCALE GENOMIC DNA]</scope>
    <source>
        <strain evidence="1">AMDSBA5</strain>
    </source>
</reference>
<comment type="caution">
    <text evidence="1">The sequence shown here is derived from an EMBL/GenBank/DDBJ whole genome shotgun (WGS) entry which is preliminary data.</text>
</comment>
<evidence type="ECO:0000313" key="2">
    <source>
        <dbReference type="Proteomes" id="UP000242705"/>
    </source>
</evidence>
<sequence length="59" mass="6565">MIQWRVFESPSLGAPLPPRNLRGDQQGRIPGHDAFTLCQVIAAEYGLFNQPHRVNNGHG</sequence>
<organism evidence="1 2">
    <name type="scientific">Sulfobacillus thermosulfidooxidans</name>
    <dbReference type="NCBI Taxonomy" id="28034"/>
    <lineage>
        <taxon>Bacteria</taxon>
        <taxon>Bacillati</taxon>
        <taxon>Bacillota</taxon>
        <taxon>Clostridia</taxon>
        <taxon>Eubacteriales</taxon>
        <taxon>Clostridiales Family XVII. Incertae Sedis</taxon>
        <taxon>Sulfobacillus</taxon>
    </lineage>
</organism>
<dbReference type="EMBL" id="PXYX01000133">
    <property type="protein sequence ID" value="PSR20714.1"/>
    <property type="molecule type" value="Genomic_DNA"/>
</dbReference>
<protein>
    <submittedName>
        <fullName evidence="1">Uncharacterized protein</fullName>
    </submittedName>
</protein>
<proteinExistence type="predicted"/>